<reference evidence="1 2" key="1">
    <citation type="submission" date="2020-04" db="EMBL/GenBank/DDBJ databases">
        <title>Metagenomic profiling of ammonia- and methane-oxidizing microorganisms in a Dutch drinking water treatment plant.</title>
        <authorList>
            <person name="Poghosyan L."/>
            <person name="Leucker S."/>
        </authorList>
    </citation>
    <scope>NUCLEOTIDE SEQUENCE [LARGE SCALE GENOMIC DNA]</scope>
    <source>
        <strain evidence="1">S-RSF-IL-03</strain>
    </source>
</reference>
<gene>
    <name evidence="1" type="ORF">HOP12_02120</name>
</gene>
<sequence length="61" mass="6978">MAHAHLNEPDRALDLLERAYEERVRWMPLLGREPAFDVLRNAPRFRALLAKIGPAAMPARS</sequence>
<evidence type="ECO:0000313" key="2">
    <source>
        <dbReference type="Proteomes" id="UP000580839"/>
    </source>
</evidence>
<comment type="caution">
    <text evidence="1">The sequence shown here is derived from an EMBL/GenBank/DDBJ whole genome shotgun (WGS) entry which is preliminary data.</text>
</comment>
<name>A0A849SJA8_UNCEI</name>
<dbReference type="EMBL" id="JABFRW010000023">
    <property type="protein sequence ID" value="NOT32947.1"/>
    <property type="molecule type" value="Genomic_DNA"/>
</dbReference>
<dbReference type="NCBIfam" id="NF047558">
    <property type="entry name" value="TPR_END_plus"/>
    <property type="match status" value="1"/>
</dbReference>
<dbReference type="AlphaFoldDB" id="A0A849SJA8"/>
<evidence type="ECO:0000313" key="1">
    <source>
        <dbReference type="EMBL" id="NOT32947.1"/>
    </source>
</evidence>
<accession>A0A849SJA8</accession>
<dbReference type="Proteomes" id="UP000580839">
    <property type="component" value="Unassembled WGS sequence"/>
</dbReference>
<protein>
    <submittedName>
        <fullName evidence="1">Uncharacterized protein</fullName>
    </submittedName>
</protein>
<organism evidence="1 2">
    <name type="scientific">Eiseniibacteriota bacterium</name>
    <dbReference type="NCBI Taxonomy" id="2212470"/>
    <lineage>
        <taxon>Bacteria</taxon>
        <taxon>Candidatus Eiseniibacteriota</taxon>
    </lineage>
</organism>
<proteinExistence type="predicted"/>